<feature type="domain" description="DUF7793" evidence="1">
    <location>
        <begin position="22"/>
        <end position="127"/>
    </location>
</feature>
<sequence>MAERAVDGTGPDADITRLDFDDDGVLHLVWRDGVAIDGVRARRAMDRVNERCGVRPAPLMIHMAGTASVDRAARQVFTQRCAATAIALLGASAVDRVLANFFLGVNAAPCPTRFFRAREQAQVWLLEVAPTTGPDHDG</sequence>
<reference evidence="2 3" key="1">
    <citation type="submission" date="2016-12" db="EMBL/GenBank/DDBJ databases">
        <title>Draft genome of Tersicoccus phoenicis 1P05MA.</title>
        <authorList>
            <person name="Nakajima Y."/>
            <person name="Yoshizawa S."/>
            <person name="Nakamura K."/>
            <person name="Ogura Y."/>
            <person name="Hayashi T."/>
            <person name="Kogure K."/>
        </authorList>
    </citation>
    <scope>NUCLEOTIDE SEQUENCE [LARGE SCALE GENOMIC DNA]</scope>
    <source>
        <strain evidence="2 3">1p05MA</strain>
    </source>
</reference>
<evidence type="ECO:0000313" key="2">
    <source>
        <dbReference type="EMBL" id="OMH22988.1"/>
    </source>
</evidence>
<evidence type="ECO:0000259" key="1">
    <source>
        <dbReference type="Pfam" id="PF25056"/>
    </source>
</evidence>
<dbReference type="Proteomes" id="UP000187085">
    <property type="component" value="Unassembled WGS sequence"/>
</dbReference>
<dbReference type="InterPro" id="IPR056695">
    <property type="entry name" value="DUF7793"/>
</dbReference>
<proteinExistence type="predicted"/>
<dbReference type="Gene3D" id="3.40.970.30">
    <property type="entry name" value="yp_829618.1 like domains"/>
    <property type="match status" value="1"/>
</dbReference>
<dbReference type="RefSeq" id="WP_076705857.1">
    <property type="nucleotide sequence ID" value="NZ_MRDE01000083.1"/>
</dbReference>
<keyword evidence="3" id="KW-1185">Reference proteome</keyword>
<dbReference type="AlphaFoldDB" id="A0A1R1L632"/>
<protein>
    <submittedName>
        <fullName evidence="2">STAS/SEC14 domain-containing protein</fullName>
    </submittedName>
</protein>
<dbReference type="STRING" id="554083.BKD30_14860"/>
<name>A0A1R1L632_9MICC</name>
<accession>A0A1R1L632</accession>
<dbReference type="EMBL" id="MRDE01000083">
    <property type="protein sequence ID" value="OMH22988.1"/>
    <property type="molecule type" value="Genomic_DNA"/>
</dbReference>
<dbReference type="Gene3D" id="3.40.1680.10">
    <property type="entry name" value="yp_829618.1 domain like"/>
    <property type="match status" value="1"/>
</dbReference>
<evidence type="ECO:0000313" key="3">
    <source>
        <dbReference type="Proteomes" id="UP000187085"/>
    </source>
</evidence>
<gene>
    <name evidence="2" type="ORF">BKD30_14860</name>
</gene>
<dbReference type="Pfam" id="PF25056">
    <property type="entry name" value="DUF7793"/>
    <property type="match status" value="1"/>
</dbReference>
<organism evidence="2 3">
    <name type="scientific">Tersicoccus phoenicis</name>
    <dbReference type="NCBI Taxonomy" id="554083"/>
    <lineage>
        <taxon>Bacteria</taxon>
        <taxon>Bacillati</taxon>
        <taxon>Actinomycetota</taxon>
        <taxon>Actinomycetes</taxon>
        <taxon>Micrococcales</taxon>
        <taxon>Micrococcaceae</taxon>
        <taxon>Tersicoccus</taxon>
    </lineage>
</organism>
<comment type="caution">
    <text evidence="2">The sequence shown here is derived from an EMBL/GenBank/DDBJ whole genome shotgun (WGS) entry which is preliminary data.</text>
</comment>
<dbReference type="OrthoDB" id="5114976at2"/>